<dbReference type="PANTHER" id="PTHR11795">
    <property type="entry name" value="BRANCHED-CHAIN AMINO ACID TRANSPORT SYSTEM PERMEASE PROTEIN LIVH"/>
    <property type="match status" value="1"/>
</dbReference>
<keyword evidence="3" id="KW-1003">Cell membrane</keyword>
<dbReference type="InterPro" id="IPR001851">
    <property type="entry name" value="ABC_transp_permease"/>
</dbReference>
<protein>
    <submittedName>
        <fullName evidence="11">Branched-chain amino acid ABC transporter permease</fullName>
    </submittedName>
</protein>
<evidence type="ECO:0000256" key="9">
    <source>
        <dbReference type="ARBA" id="ARBA00037998"/>
    </source>
</evidence>
<keyword evidence="2" id="KW-0813">Transport</keyword>
<dbReference type="GO" id="GO:0005304">
    <property type="term" value="F:L-valine transmembrane transporter activity"/>
    <property type="evidence" value="ECO:0007669"/>
    <property type="project" value="TreeGrafter"/>
</dbReference>
<dbReference type="RefSeq" id="WP_160067486.1">
    <property type="nucleotide sequence ID" value="NZ_WUYX01000070.1"/>
</dbReference>
<feature type="transmembrane region" description="Helical" evidence="10">
    <location>
        <begin position="147"/>
        <end position="167"/>
    </location>
</feature>
<organism evidence="11 12">
    <name type="scientific">Natronorubrum halalkaliphilum</name>
    <dbReference type="NCBI Taxonomy" id="2691917"/>
    <lineage>
        <taxon>Archaea</taxon>
        <taxon>Methanobacteriati</taxon>
        <taxon>Methanobacteriota</taxon>
        <taxon>Stenosarchaea group</taxon>
        <taxon>Halobacteria</taxon>
        <taxon>Halobacteriales</taxon>
        <taxon>Natrialbaceae</taxon>
        <taxon>Natronorubrum</taxon>
    </lineage>
</organism>
<evidence type="ECO:0000256" key="4">
    <source>
        <dbReference type="ARBA" id="ARBA00022519"/>
    </source>
</evidence>
<dbReference type="AlphaFoldDB" id="A0A6B0VU74"/>
<dbReference type="GO" id="GO:0015188">
    <property type="term" value="F:L-isoleucine transmembrane transporter activity"/>
    <property type="evidence" value="ECO:0007669"/>
    <property type="project" value="TreeGrafter"/>
</dbReference>
<evidence type="ECO:0000313" key="12">
    <source>
        <dbReference type="Proteomes" id="UP000434101"/>
    </source>
</evidence>
<keyword evidence="12" id="KW-1185">Reference proteome</keyword>
<feature type="transmembrane region" description="Helical" evidence="10">
    <location>
        <begin position="29"/>
        <end position="50"/>
    </location>
</feature>
<dbReference type="GO" id="GO:0005886">
    <property type="term" value="C:plasma membrane"/>
    <property type="evidence" value="ECO:0007669"/>
    <property type="project" value="UniProtKB-SubCell"/>
</dbReference>
<sequence>MGVGNTGDNVSNLIDDTRDRLSSLSGQELFALLLLLGIAILLIDLVRRLTMGELALGRLWRYTWNGLVDSLYIALAAIGLSMTYSILRFANFSHGDLVTTGAFSGWAVAWVIGGWGMYGIGELVLFSPTPAGPTGGELGMDVLASPVAILVGLVAAALLTIGVALAIDRLVYKRMRDTGGIPLLIASVGVALALRYIIGVFWTVESHSATASAPIIEDFPDWMWWVPFDRVNLHELTLVLIAVGLIIGLHLLLQYTKLGKAMRAMADNKDLALITGIPTERVIFATWTIGAGLAGVAGYLIVLDRGQFSINIGWFLLLLIFAAVILGGIGSIYGALVGSLVIGLTINVSLVWIPADMNEIAAFTLMILILIIKPDGLLGGVETA</sequence>
<comment type="subcellular location">
    <subcellularLocation>
        <location evidence="1">Cell membrane</location>
        <topology evidence="1">Multi-pass membrane protein</topology>
    </subcellularLocation>
</comment>
<keyword evidence="4" id="KW-0997">Cell inner membrane</keyword>
<keyword evidence="6" id="KW-0029">Amino-acid transport</keyword>
<dbReference type="CDD" id="cd06582">
    <property type="entry name" value="TM_PBP1_LivH_like"/>
    <property type="match status" value="1"/>
</dbReference>
<evidence type="ECO:0000313" key="11">
    <source>
        <dbReference type="EMBL" id="MXV64302.1"/>
    </source>
</evidence>
<dbReference type="EMBL" id="WUYX01000070">
    <property type="protein sequence ID" value="MXV64302.1"/>
    <property type="molecule type" value="Genomic_DNA"/>
</dbReference>
<evidence type="ECO:0000256" key="7">
    <source>
        <dbReference type="ARBA" id="ARBA00022989"/>
    </source>
</evidence>
<dbReference type="OrthoDB" id="306240at2157"/>
<dbReference type="GO" id="GO:0042941">
    <property type="term" value="P:D-alanine transmembrane transport"/>
    <property type="evidence" value="ECO:0007669"/>
    <property type="project" value="TreeGrafter"/>
</dbReference>
<evidence type="ECO:0000256" key="10">
    <source>
        <dbReference type="SAM" id="Phobius"/>
    </source>
</evidence>
<feature type="transmembrane region" description="Helical" evidence="10">
    <location>
        <begin position="97"/>
        <end position="118"/>
    </location>
</feature>
<keyword evidence="8 10" id="KW-0472">Membrane</keyword>
<proteinExistence type="inferred from homology"/>
<reference evidence="11 12" key="1">
    <citation type="submission" date="2020-01" db="EMBL/GenBank/DDBJ databases">
        <title>Natronorubrum sp. JWXQ-INN 674 isolated from Inner Mongolia Autonomous Region of China.</title>
        <authorList>
            <person name="Xue Q."/>
        </authorList>
    </citation>
    <scope>NUCLEOTIDE SEQUENCE [LARGE SCALE GENOMIC DNA]</scope>
    <source>
        <strain evidence="11 12">JWXQ-INN-674</strain>
    </source>
</reference>
<dbReference type="GO" id="GO:0015192">
    <property type="term" value="F:L-phenylalanine transmembrane transporter activity"/>
    <property type="evidence" value="ECO:0007669"/>
    <property type="project" value="TreeGrafter"/>
</dbReference>
<gene>
    <name evidence="11" type="ORF">GS429_19975</name>
</gene>
<dbReference type="Pfam" id="PF02653">
    <property type="entry name" value="BPD_transp_2"/>
    <property type="match status" value="1"/>
</dbReference>
<dbReference type="InterPro" id="IPR052157">
    <property type="entry name" value="BCAA_transport_permease"/>
</dbReference>
<evidence type="ECO:0000256" key="6">
    <source>
        <dbReference type="ARBA" id="ARBA00022970"/>
    </source>
</evidence>
<feature type="transmembrane region" description="Helical" evidence="10">
    <location>
        <begin position="179"/>
        <end position="198"/>
    </location>
</feature>
<dbReference type="Proteomes" id="UP000434101">
    <property type="component" value="Unassembled WGS sequence"/>
</dbReference>
<keyword evidence="7 10" id="KW-1133">Transmembrane helix</keyword>
<dbReference type="GO" id="GO:1903806">
    <property type="term" value="P:L-isoleucine import across plasma membrane"/>
    <property type="evidence" value="ECO:0007669"/>
    <property type="project" value="TreeGrafter"/>
</dbReference>
<feature type="transmembrane region" description="Helical" evidence="10">
    <location>
        <begin position="333"/>
        <end position="354"/>
    </location>
</feature>
<dbReference type="GO" id="GO:0015808">
    <property type="term" value="P:L-alanine transport"/>
    <property type="evidence" value="ECO:0007669"/>
    <property type="project" value="TreeGrafter"/>
</dbReference>
<evidence type="ECO:0000256" key="5">
    <source>
        <dbReference type="ARBA" id="ARBA00022692"/>
    </source>
</evidence>
<dbReference type="PANTHER" id="PTHR11795:SF371">
    <property type="entry name" value="HIGH-AFFINITY BRANCHED-CHAIN AMINO ACID TRANSPORT SYSTEM PERMEASE PROTEIN LIVH"/>
    <property type="match status" value="1"/>
</dbReference>
<name>A0A6B0VU74_9EURY</name>
<evidence type="ECO:0000256" key="8">
    <source>
        <dbReference type="ARBA" id="ARBA00023136"/>
    </source>
</evidence>
<keyword evidence="5 10" id="KW-0812">Transmembrane</keyword>
<comment type="similarity">
    <text evidence="9">Belongs to the binding-protein-dependent transport system permease family. LivHM subfamily.</text>
</comment>
<feature type="transmembrane region" description="Helical" evidence="10">
    <location>
        <begin position="233"/>
        <end position="253"/>
    </location>
</feature>
<evidence type="ECO:0000256" key="3">
    <source>
        <dbReference type="ARBA" id="ARBA00022475"/>
    </source>
</evidence>
<comment type="caution">
    <text evidence="11">The sequence shown here is derived from an EMBL/GenBank/DDBJ whole genome shotgun (WGS) entry which is preliminary data.</text>
</comment>
<feature type="transmembrane region" description="Helical" evidence="10">
    <location>
        <begin position="308"/>
        <end position="326"/>
    </location>
</feature>
<evidence type="ECO:0000256" key="1">
    <source>
        <dbReference type="ARBA" id="ARBA00004651"/>
    </source>
</evidence>
<accession>A0A6B0VU74</accession>
<feature type="transmembrane region" description="Helical" evidence="10">
    <location>
        <begin position="282"/>
        <end position="302"/>
    </location>
</feature>
<evidence type="ECO:0000256" key="2">
    <source>
        <dbReference type="ARBA" id="ARBA00022448"/>
    </source>
</evidence>
<feature type="transmembrane region" description="Helical" evidence="10">
    <location>
        <begin position="70"/>
        <end position="90"/>
    </location>
</feature>
<feature type="transmembrane region" description="Helical" evidence="10">
    <location>
        <begin position="360"/>
        <end position="381"/>
    </location>
</feature>
<dbReference type="GO" id="GO:0015190">
    <property type="term" value="F:L-leucine transmembrane transporter activity"/>
    <property type="evidence" value="ECO:0007669"/>
    <property type="project" value="TreeGrafter"/>
</dbReference>